<accession>A0A395M8B5</accession>
<name>A0A395M8B5_9HYPO</name>
<gene>
    <name evidence="2" type="ORF">FIE12Z_11659</name>
</gene>
<proteinExistence type="predicted"/>
<dbReference type="OrthoDB" id="5076847at2759"/>
<feature type="compositionally biased region" description="Polar residues" evidence="1">
    <location>
        <begin position="34"/>
        <end position="46"/>
    </location>
</feature>
<feature type="compositionally biased region" description="Basic and acidic residues" evidence="1">
    <location>
        <begin position="74"/>
        <end position="87"/>
    </location>
</feature>
<organism evidence="2 3">
    <name type="scientific">Fusarium flagelliforme</name>
    <dbReference type="NCBI Taxonomy" id="2675880"/>
    <lineage>
        <taxon>Eukaryota</taxon>
        <taxon>Fungi</taxon>
        <taxon>Dikarya</taxon>
        <taxon>Ascomycota</taxon>
        <taxon>Pezizomycotina</taxon>
        <taxon>Sordariomycetes</taxon>
        <taxon>Hypocreomycetidae</taxon>
        <taxon>Hypocreales</taxon>
        <taxon>Nectriaceae</taxon>
        <taxon>Fusarium</taxon>
        <taxon>Fusarium incarnatum-equiseti species complex</taxon>
    </lineage>
</organism>
<comment type="caution">
    <text evidence="2">The sequence shown here is derived from an EMBL/GenBank/DDBJ whole genome shotgun (WGS) entry which is preliminary data.</text>
</comment>
<evidence type="ECO:0000313" key="3">
    <source>
        <dbReference type="Proteomes" id="UP000265631"/>
    </source>
</evidence>
<evidence type="ECO:0000256" key="1">
    <source>
        <dbReference type="SAM" id="MobiDB-lite"/>
    </source>
</evidence>
<dbReference type="AlphaFoldDB" id="A0A395M8B5"/>
<feature type="region of interest" description="Disordered" evidence="1">
    <location>
        <begin position="29"/>
        <end position="90"/>
    </location>
</feature>
<protein>
    <submittedName>
        <fullName evidence="2">Uncharacterized protein</fullName>
    </submittedName>
</protein>
<evidence type="ECO:0000313" key="2">
    <source>
        <dbReference type="EMBL" id="RFN44111.1"/>
    </source>
</evidence>
<reference evidence="2 3" key="1">
    <citation type="journal article" date="2018" name="PLoS Pathog.">
        <title>Evolution of structural diversity of trichothecenes, a family of toxins produced by plant pathogenic and entomopathogenic fungi.</title>
        <authorList>
            <person name="Proctor R.H."/>
            <person name="McCormick S.P."/>
            <person name="Kim H.S."/>
            <person name="Cardoza R.E."/>
            <person name="Stanley A.M."/>
            <person name="Lindo L."/>
            <person name="Kelly A."/>
            <person name="Brown D.W."/>
            <person name="Lee T."/>
            <person name="Vaughan M.M."/>
            <person name="Alexander N.J."/>
            <person name="Busman M."/>
            <person name="Gutierrez S."/>
        </authorList>
    </citation>
    <scope>NUCLEOTIDE SEQUENCE [LARGE SCALE GENOMIC DNA]</scope>
    <source>
        <strain evidence="2 3">NRRL 13405</strain>
    </source>
</reference>
<sequence>MPLFSSRKKSHSDMQRQLDRQYNHGIIQGANYPGQINSGPINQVPMNQGQINQQNLNGQNNGQSNHGQNNNGHNTDKSREQGRDKPLPSEPLEAALSGFVKAITTSTPQQPVPMYAPQMRKSASFHYSGRPSFPSIWGDPFGGTSAQFNYHETPEYMFAMPPMAMPFMPGSPHLDHYSGVPRHRPFSPYERGLNEDYYDLSDDYPSYPTRYDGYSGIPPQRRERDFNRGYPTHRRFSGAHHGGPSRSTCYGGSAPPLIISSKPWPHSKHVPGYELLRTPRGFYPYSLDPKFNGLS</sequence>
<dbReference type="Proteomes" id="UP000265631">
    <property type="component" value="Unassembled WGS sequence"/>
</dbReference>
<dbReference type="EMBL" id="PXXK01000463">
    <property type="protein sequence ID" value="RFN44111.1"/>
    <property type="molecule type" value="Genomic_DNA"/>
</dbReference>
<keyword evidence="3" id="KW-1185">Reference proteome</keyword>
<feature type="compositionally biased region" description="Low complexity" evidence="1">
    <location>
        <begin position="47"/>
        <end position="73"/>
    </location>
</feature>
<dbReference type="STRING" id="2594813.A0A395M8B5"/>